<dbReference type="InParanoid" id="A0A1Y2LUU2"/>
<dbReference type="PRINTS" id="PR00420">
    <property type="entry name" value="RNGMNOXGNASE"/>
</dbReference>
<dbReference type="AlphaFoldDB" id="A0A1Y2LUU2"/>
<dbReference type="SUPFAM" id="SSF54373">
    <property type="entry name" value="FAD-linked reductases, C-terminal domain"/>
    <property type="match status" value="1"/>
</dbReference>
<dbReference type="OMA" id="WKLCHLP"/>
<keyword evidence="4" id="KW-0560">Oxidoreductase</keyword>
<dbReference type="FunFam" id="3.50.50.60:FF:000115">
    <property type="entry name" value="Salicylate hydroxylase, putative"/>
    <property type="match status" value="1"/>
</dbReference>
<dbReference type="STRING" id="105696.A0A1Y2LUU2"/>
<dbReference type="Pfam" id="PF01494">
    <property type="entry name" value="FAD_binding_3"/>
    <property type="match status" value="1"/>
</dbReference>
<accession>A0A1Y2LUU2</accession>
<keyword evidence="8" id="KW-1185">Reference proteome</keyword>
<proteinExistence type="inferred from homology"/>
<dbReference type="Gene3D" id="3.50.50.60">
    <property type="entry name" value="FAD/NAD(P)-binding domain"/>
    <property type="match status" value="1"/>
</dbReference>
<dbReference type="InterPro" id="IPR002938">
    <property type="entry name" value="FAD-bd"/>
</dbReference>
<dbReference type="InterPro" id="IPR050493">
    <property type="entry name" value="FAD-dep_Monooxygenase_BioMet"/>
</dbReference>
<organism evidence="7 8">
    <name type="scientific">Epicoccum nigrum</name>
    <name type="common">Soil fungus</name>
    <name type="synonym">Epicoccum purpurascens</name>
    <dbReference type="NCBI Taxonomy" id="105696"/>
    <lineage>
        <taxon>Eukaryota</taxon>
        <taxon>Fungi</taxon>
        <taxon>Dikarya</taxon>
        <taxon>Ascomycota</taxon>
        <taxon>Pezizomycotina</taxon>
        <taxon>Dothideomycetes</taxon>
        <taxon>Pleosporomycetidae</taxon>
        <taxon>Pleosporales</taxon>
        <taxon>Pleosporineae</taxon>
        <taxon>Didymellaceae</taxon>
        <taxon>Epicoccum</taxon>
    </lineage>
</organism>
<feature type="domain" description="FAD-binding" evidence="6">
    <location>
        <begin position="6"/>
        <end position="326"/>
    </location>
</feature>
<evidence type="ECO:0000256" key="1">
    <source>
        <dbReference type="ARBA" id="ARBA00007992"/>
    </source>
</evidence>
<evidence type="ECO:0000256" key="5">
    <source>
        <dbReference type="ARBA" id="ARBA00023033"/>
    </source>
</evidence>
<keyword evidence="3" id="KW-0274">FAD</keyword>
<protein>
    <recommendedName>
        <fullName evidence="6">FAD-binding domain-containing protein</fullName>
    </recommendedName>
</protein>
<dbReference type="GO" id="GO:0071949">
    <property type="term" value="F:FAD binding"/>
    <property type="evidence" value="ECO:0007669"/>
    <property type="project" value="InterPro"/>
</dbReference>
<sequence>MPPLRIVIVGAGIGGLSCAIVCRKQGMDVVVLEKAEKLTPVGAGIQIPPNASRIWAQYGLLKRLKEYSVVSKATELRRWKDGGLLCSRSVGEKLDVQWPWLVIHRADYQRVLVEECETYGVEIRLKSEVHDINFEQTTVTLKDADVFSGDVIIGADGLWSTLRTRTLGYSSPPQETGDLAYRGTFSLEALQALKDPAIDELCQKCLVTMWIGPEGHSVFYPVRCGLEFNLVMTRPDDLPASIRSKEGDLEEMKAVFEGWDPVLTKVLTAFPSVLKWKMLHHEELPSWTNNNVALLGDACHPSLPYQAQGAAMAVEDGAIIANLLGQYQSAKSRLQLHPSLPETLKAYESLQKSRTTTLTLGSIANQRMYHLSDGPEQAERDRILKQAKFEELPDEMSEPFIWIDIRYQKAVLARDAVGDAKAKWDEIMAGISQ</sequence>
<dbReference type="EMBL" id="KZ107848">
    <property type="protein sequence ID" value="OSS47603.1"/>
    <property type="molecule type" value="Genomic_DNA"/>
</dbReference>
<dbReference type="SUPFAM" id="SSF51905">
    <property type="entry name" value="FAD/NAD(P)-binding domain"/>
    <property type="match status" value="1"/>
</dbReference>
<dbReference type="PANTHER" id="PTHR13789">
    <property type="entry name" value="MONOOXYGENASE"/>
    <property type="match status" value="1"/>
</dbReference>
<comment type="similarity">
    <text evidence="1">Belongs to the paxM FAD-dependent monooxygenase family.</text>
</comment>
<dbReference type="PANTHER" id="PTHR13789:SF311">
    <property type="entry name" value="HYDROXYLASE, PUTATIVE (AFU_ORTHOLOGUE AFUA_5G10180)-RELATED"/>
    <property type="match status" value="1"/>
</dbReference>
<evidence type="ECO:0000256" key="3">
    <source>
        <dbReference type="ARBA" id="ARBA00022827"/>
    </source>
</evidence>
<dbReference type="Proteomes" id="UP000193240">
    <property type="component" value="Unassembled WGS sequence"/>
</dbReference>
<dbReference type="InterPro" id="IPR036188">
    <property type="entry name" value="FAD/NAD-bd_sf"/>
</dbReference>
<evidence type="ECO:0000259" key="6">
    <source>
        <dbReference type="Pfam" id="PF01494"/>
    </source>
</evidence>
<evidence type="ECO:0000256" key="4">
    <source>
        <dbReference type="ARBA" id="ARBA00023002"/>
    </source>
</evidence>
<name>A0A1Y2LUU2_EPING</name>
<evidence type="ECO:0000313" key="8">
    <source>
        <dbReference type="Proteomes" id="UP000193240"/>
    </source>
</evidence>
<gene>
    <name evidence="7" type="ORF">B5807_07561</name>
</gene>
<dbReference type="GO" id="GO:0004497">
    <property type="term" value="F:monooxygenase activity"/>
    <property type="evidence" value="ECO:0007669"/>
    <property type="project" value="UniProtKB-KW"/>
</dbReference>
<evidence type="ECO:0000256" key="2">
    <source>
        <dbReference type="ARBA" id="ARBA00022630"/>
    </source>
</evidence>
<evidence type="ECO:0000313" key="7">
    <source>
        <dbReference type="EMBL" id="OSS47603.1"/>
    </source>
</evidence>
<reference evidence="7 8" key="1">
    <citation type="journal article" date="2017" name="Genome Announc.">
        <title>Genome sequence of the saprophytic ascomycete Epicoccum nigrum ICMP 19927 strain isolated from New Zealand.</title>
        <authorList>
            <person name="Fokin M."/>
            <person name="Fleetwood D."/>
            <person name="Weir B.S."/>
            <person name="Villas-Boas S.G."/>
        </authorList>
    </citation>
    <scope>NUCLEOTIDE SEQUENCE [LARGE SCALE GENOMIC DNA]</scope>
    <source>
        <strain evidence="7 8">ICMP 19927</strain>
    </source>
</reference>
<keyword evidence="5" id="KW-0503">Monooxygenase</keyword>
<keyword evidence="2" id="KW-0285">Flavoprotein</keyword>
<dbReference type="PROSITE" id="PS51257">
    <property type="entry name" value="PROKAR_LIPOPROTEIN"/>
    <property type="match status" value="1"/>
</dbReference>